<dbReference type="InterPro" id="IPR014710">
    <property type="entry name" value="RmlC-like_jellyroll"/>
</dbReference>
<proteinExistence type="predicted"/>
<dbReference type="SUPFAM" id="SSF46785">
    <property type="entry name" value="Winged helix' DNA-binding domain"/>
    <property type="match status" value="1"/>
</dbReference>
<dbReference type="EMBL" id="MK814615">
    <property type="protein sequence ID" value="QCI04791.1"/>
    <property type="molecule type" value="Genomic_DNA"/>
</dbReference>
<dbReference type="AlphaFoldDB" id="A0A4D6WPR9"/>
<reference evidence="1" key="2">
    <citation type="submission" date="2019-04" db="EMBL/GenBank/DDBJ databases">
        <authorList>
            <person name="Pasella M."/>
        </authorList>
    </citation>
    <scope>NUCLEOTIDE SEQUENCE</scope>
    <source>
        <strain evidence="1">PD2926</strain>
    </source>
</reference>
<accession>A0A4D6WPR9</accession>
<geneLocation type="plastid" evidence="1"/>
<keyword evidence="1" id="KW-0934">Plastid</keyword>
<dbReference type="SUPFAM" id="SSF51206">
    <property type="entry name" value="cAMP-binding domain-like"/>
    <property type="match status" value="1"/>
</dbReference>
<name>A0A4D6WPR9_9FLOR</name>
<dbReference type="InterPro" id="IPR036390">
    <property type="entry name" value="WH_DNA-bd_sf"/>
</dbReference>
<reference evidence="1" key="1">
    <citation type="journal article" date="2019" name="Mol. Phylogenet. Evol.">
        <title>Morphological evolution and classification of the red algal order Ceramiales inferred using plastid phylogenomics.</title>
        <authorList>
            <person name="Diaz-Tapia P."/>
            <person name="Pasella M.M."/>
            <person name="Verbruggen H."/>
            <person name="Maggs C.A."/>
        </authorList>
    </citation>
    <scope>NUCLEOTIDE SEQUENCE</scope>
    <source>
        <strain evidence="1">PD2926</strain>
    </source>
</reference>
<dbReference type="InterPro" id="IPR018490">
    <property type="entry name" value="cNMP-bd_dom_sf"/>
</dbReference>
<protein>
    <submittedName>
        <fullName evidence="1">Global nitrogen transcriptional regulator</fullName>
    </submittedName>
</protein>
<sequence>MQCIHYFSRSHISYYIYKLNKGDTIVYPAYQSPKQLFMILNGLIYLSKVFNHKQYLSLAILGKNNIIDVGSETHIYHQYYYSLTAIQTTYLISIKDTELKNKINSLLFQHILISYKLTLYKYEQMNKILIHKYSKYRLLQLLLFLFTEFGHITKQTIHMPYIMSKKQISIIIGCNINTVNYILKTYDPYINIKKINKKFIYIQNIRIFIKSYCI</sequence>
<evidence type="ECO:0000313" key="1">
    <source>
        <dbReference type="EMBL" id="QCI04791.1"/>
    </source>
</evidence>
<gene>
    <name evidence="1" type="primary">ntcA</name>
</gene>
<dbReference type="Gene3D" id="2.60.120.10">
    <property type="entry name" value="Jelly Rolls"/>
    <property type="match status" value="1"/>
</dbReference>
<organism evidence="1">
    <name type="scientific">Bornetia secundiflora</name>
    <dbReference type="NCBI Taxonomy" id="2575637"/>
    <lineage>
        <taxon>Eukaryota</taxon>
        <taxon>Rhodophyta</taxon>
        <taxon>Florideophyceae</taxon>
        <taxon>Rhodymeniophycidae</taxon>
        <taxon>Ceramiales</taxon>
        <taxon>Wrangeliaceae</taxon>
        <taxon>Bornetia</taxon>
    </lineage>
</organism>